<evidence type="ECO:0000259" key="7">
    <source>
        <dbReference type="Pfam" id="PF00345"/>
    </source>
</evidence>
<dbReference type="Proteomes" id="UP001139290">
    <property type="component" value="Unassembled WGS sequence"/>
</dbReference>
<dbReference type="PANTHER" id="PTHR30251">
    <property type="entry name" value="PILUS ASSEMBLY CHAPERONE"/>
    <property type="match status" value="1"/>
</dbReference>
<evidence type="ECO:0000259" key="8">
    <source>
        <dbReference type="Pfam" id="PF02753"/>
    </source>
</evidence>
<dbReference type="EMBL" id="JAJJVQ010000002">
    <property type="protein sequence ID" value="MCO5781396.1"/>
    <property type="molecule type" value="Genomic_DNA"/>
</dbReference>
<keyword evidence="3 6" id="KW-0732">Signal</keyword>
<feature type="domain" description="Pili assembly chaperone C-terminal" evidence="8">
    <location>
        <begin position="173"/>
        <end position="235"/>
    </location>
</feature>
<keyword evidence="4" id="KW-0574">Periplasm</keyword>
<accession>A0ABT1B6B9</accession>
<protein>
    <submittedName>
        <fullName evidence="9">Molecular chaperone</fullName>
    </submittedName>
</protein>
<dbReference type="PANTHER" id="PTHR30251:SF25">
    <property type="entry name" value="FIMBRIAE CHAPARONE"/>
    <property type="match status" value="1"/>
</dbReference>
<gene>
    <name evidence="9" type="ORF">LOD26_08645</name>
</gene>
<comment type="subcellular location">
    <subcellularLocation>
        <location evidence="1">Periplasm</location>
    </subcellularLocation>
</comment>
<evidence type="ECO:0000256" key="2">
    <source>
        <dbReference type="ARBA" id="ARBA00007399"/>
    </source>
</evidence>
<dbReference type="RefSeq" id="WP_252838111.1">
    <property type="nucleotide sequence ID" value="NZ_CP101051.1"/>
</dbReference>
<keyword evidence="5" id="KW-0143">Chaperone</keyword>
<proteinExistence type="inferred from homology"/>
<dbReference type="InterPro" id="IPR036316">
    <property type="entry name" value="Pili_assmbl_chap_C_dom_sf"/>
</dbReference>
<dbReference type="InterPro" id="IPR050643">
    <property type="entry name" value="Periplasmic_pilus_chap"/>
</dbReference>
<evidence type="ECO:0000313" key="9">
    <source>
        <dbReference type="EMBL" id="MCO5781396.1"/>
    </source>
</evidence>
<evidence type="ECO:0000256" key="6">
    <source>
        <dbReference type="SAM" id="SignalP"/>
    </source>
</evidence>
<comment type="caution">
    <text evidence="9">The sequence shown here is derived from an EMBL/GenBank/DDBJ whole genome shotgun (WGS) entry which is preliminary data.</text>
</comment>
<name>A0ABT1B6B9_9ENTR</name>
<dbReference type="SUPFAM" id="SSF49584">
    <property type="entry name" value="Periplasmic chaperone C-domain"/>
    <property type="match status" value="1"/>
</dbReference>
<evidence type="ECO:0000256" key="4">
    <source>
        <dbReference type="ARBA" id="ARBA00022764"/>
    </source>
</evidence>
<dbReference type="SUPFAM" id="SSF49354">
    <property type="entry name" value="PapD-like"/>
    <property type="match status" value="1"/>
</dbReference>
<reference evidence="9" key="1">
    <citation type="submission" date="2021-11" db="EMBL/GenBank/DDBJ databases">
        <title>Citrobacter meridianamericanus sp. nov. isolated from soil.</title>
        <authorList>
            <person name="Furlan J.P.R."/>
            <person name="Stehling E.G."/>
        </authorList>
    </citation>
    <scope>NUCLEOTIDE SEQUENCE</scope>
    <source>
        <strain evidence="9">BR102</strain>
    </source>
</reference>
<dbReference type="Pfam" id="PF02753">
    <property type="entry name" value="PapD_C"/>
    <property type="match status" value="1"/>
</dbReference>
<dbReference type="InterPro" id="IPR001829">
    <property type="entry name" value="Pili_assmbl_chaperone_bac"/>
</dbReference>
<organism evidence="9 10">
    <name type="scientific">Citrobacter meridianamericanus</name>
    <dbReference type="NCBI Taxonomy" id="2894201"/>
    <lineage>
        <taxon>Bacteria</taxon>
        <taxon>Pseudomonadati</taxon>
        <taxon>Pseudomonadota</taxon>
        <taxon>Gammaproteobacteria</taxon>
        <taxon>Enterobacterales</taxon>
        <taxon>Enterobacteriaceae</taxon>
        <taxon>Citrobacter</taxon>
    </lineage>
</organism>
<dbReference type="InterPro" id="IPR016148">
    <property type="entry name" value="Pili_assmbl_chaperone_C"/>
</dbReference>
<dbReference type="PRINTS" id="PR00969">
    <property type="entry name" value="CHAPERONPILI"/>
</dbReference>
<comment type="similarity">
    <text evidence="2">Belongs to the periplasmic pilus chaperone family.</text>
</comment>
<feature type="chain" id="PRO_5046780902" evidence="6">
    <location>
        <begin position="25"/>
        <end position="243"/>
    </location>
</feature>
<evidence type="ECO:0000256" key="3">
    <source>
        <dbReference type="ARBA" id="ARBA00022729"/>
    </source>
</evidence>
<dbReference type="InterPro" id="IPR016147">
    <property type="entry name" value="Pili_assmbl_chaperone_N"/>
</dbReference>
<dbReference type="InterPro" id="IPR008962">
    <property type="entry name" value="PapD-like_sf"/>
</dbReference>
<sequence length="243" mass="27165">MPRKILNALLWAALVLTVTTPVMASVVMLNTRVIYPGDAQSETLQFTNNDNIPYIMQIWSDKNNPASTPDNADGPFMAVPALFRIEPRTGQSVRLFFTGKNLPQDRESVFYLNFVQIPPKNMAKAQNQMVVVLRNRNKIFYRPKTIIGSVDDVVNQIHFSVKEERGNVQLTVINDSGYYASFISADVIADTQKIAFPASMVAPKTQMLWVAKNSRLSSKPLKVKFTLVNDYGGHTSAEAPLKN</sequence>
<feature type="signal peptide" evidence="6">
    <location>
        <begin position="1"/>
        <end position="24"/>
    </location>
</feature>
<keyword evidence="10" id="KW-1185">Reference proteome</keyword>
<evidence type="ECO:0000256" key="5">
    <source>
        <dbReference type="ARBA" id="ARBA00023186"/>
    </source>
</evidence>
<dbReference type="InterPro" id="IPR013783">
    <property type="entry name" value="Ig-like_fold"/>
</dbReference>
<feature type="domain" description="Pili assembly chaperone N-terminal" evidence="7">
    <location>
        <begin position="26"/>
        <end position="146"/>
    </location>
</feature>
<dbReference type="Pfam" id="PF00345">
    <property type="entry name" value="PapD_N"/>
    <property type="match status" value="1"/>
</dbReference>
<evidence type="ECO:0000313" key="10">
    <source>
        <dbReference type="Proteomes" id="UP001139290"/>
    </source>
</evidence>
<evidence type="ECO:0000256" key="1">
    <source>
        <dbReference type="ARBA" id="ARBA00004418"/>
    </source>
</evidence>
<dbReference type="Gene3D" id="2.60.40.10">
    <property type="entry name" value="Immunoglobulins"/>
    <property type="match status" value="2"/>
</dbReference>